<keyword evidence="2" id="KW-1185">Reference proteome</keyword>
<dbReference type="InterPro" id="IPR016155">
    <property type="entry name" value="Mopterin_synth/thiamin_S_b"/>
</dbReference>
<dbReference type="KEGG" id="gps:C427_5285"/>
<gene>
    <name evidence="1" type="ORF">C427_5285</name>
</gene>
<evidence type="ECO:0000313" key="2">
    <source>
        <dbReference type="Proteomes" id="UP000011864"/>
    </source>
</evidence>
<dbReference type="EMBL" id="CP003837">
    <property type="protein sequence ID" value="AGH47382.1"/>
    <property type="molecule type" value="Genomic_DNA"/>
</dbReference>
<dbReference type="AlphaFoldDB" id="K6YUV3"/>
<accession>K6YUV3</accession>
<reference evidence="1 2" key="1">
    <citation type="journal article" date="2013" name="Genome Announc.">
        <title>Complete Genome Sequence of Glaciecola psychrophila Strain 170T.</title>
        <authorList>
            <person name="Yin J."/>
            <person name="Chen J."/>
            <person name="Liu G."/>
            <person name="Yu Y."/>
            <person name="Song L."/>
            <person name="Wang X."/>
            <person name="Qu X."/>
        </authorList>
    </citation>
    <scope>NUCLEOTIDE SEQUENCE [LARGE SCALE GENOMIC DNA]</scope>
    <source>
        <strain evidence="1 2">170</strain>
    </source>
</reference>
<dbReference type="OrthoDB" id="6388078at2"/>
<name>K6YUV3_9ALTE</name>
<dbReference type="SUPFAM" id="SSF54285">
    <property type="entry name" value="MoaD/ThiS"/>
    <property type="match status" value="1"/>
</dbReference>
<dbReference type="HOGENOM" id="CLU_174611_2_1_6"/>
<dbReference type="RefSeq" id="WP_007635881.1">
    <property type="nucleotide sequence ID" value="NC_020514.1"/>
</dbReference>
<dbReference type="PATRIC" id="fig|1129794.4.peg.5268"/>
<dbReference type="Proteomes" id="UP000011864">
    <property type="component" value="Chromosome"/>
</dbReference>
<dbReference type="PANTHER" id="PTHR34472:SF1">
    <property type="entry name" value="SULFUR CARRIER PROTEIN THIS"/>
    <property type="match status" value="1"/>
</dbReference>
<dbReference type="InterPro" id="IPR010035">
    <property type="entry name" value="Thi_S"/>
</dbReference>
<dbReference type="Gene3D" id="3.10.20.30">
    <property type="match status" value="1"/>
</dbReference>
<dbReference type="eggNOG" id="COG2104">
    <property type="taxonomic scope" value="Bacteria"/>
</dbReference>
<dbReference type="InterPro" id="IPR003749">
    <property type="entry name" value="ThiS/MoaD-like"/>
</dbReference>
<evidence type="ECO:0000313" key="1">
    <source>
        <dbReference type="EMBL" id="AGH47382.1"/>
    </source>
</evidence>
<proteinExistence type="predicted"/>
<dbReference type="CDD" id="cd00565">
    <property type="entry name" value="Ubl_ThiS"/>
    <property type="match status" value="1"/>
</dbReference>
<sequence length="71" mass="7717">MIPVFINGQALKVDENLNLQQVLLLATEPLQLDLANIAVAFNQHIVPKSQWSEQGCREGDQIDVFSAVAGG</sequence>
<dbReference type="InterPro" id="IPR012675">
    <property type="entry name" value="Beta-grasp_dom_sf"/>
</dbReference>
<dbReference type="PANTHER" id="PTHR34472">
    <property type="entry name" value="SULFUR CARRIER PROTEIN THIS"/>
    <property type="match status" value="1"/>
</dbReference>
<dbReference type="NCBIfam" id="TIGR01683">
    <property type="entry name" value="thiS"/>
    <property type="match status" value="1"/>
</dbReference>
<evidence type="ECO:0008006" key="3">
    <source>
        <dbReference type="Google" id="ProtNLM"/>
    </source>
</evidence>
<protein>
    <recommendedName>
        <fullName evidence="3">Thiamine biosynthesis protein ThiS</fullName>
    </recommendedName>
</protein>
<dbReference type="STRING" id="1129794.C427_5285"/>
<organism evidence="1 2">
    <name type="scientific">Paraglaciecola psychrophila 170</name>
    <dbReference type="NCBI Taxonomy" id="1129794"/>
    <lineage>
        <taxon>Bacteria</taxon>
        <taxon>Pseudomonadati</taxon>
        <taxon>Pseudomonadota</taxon>
        <taxon>Gammaproteobacteria</taxon>
        <taxon>Alteromonadales</taxon>
        <taxon>Alteromonadaceae</taxon>
        <taxon>Paraglaciecola</taxon>
    </lineage>
</organism>
<dbReference type="Pfam" id="PF02597">
    <property type="entry name" value="ThiS"/>
    <property type="match status" value="1"/>
</dbReference>